<dbReference type="GO" id="GO:1990904">
    <property type="term" value="C:ribonucleoprotein complex"/>
    <property type="evidence" value="ECO:0007669"/>
    <property type="project" value="UniProtKB-KW"/>
</dbReference>
<evidence type="ECO:0000256" key="3">
    <source>
        <dbReference type="ARBA" id="ARBA00022884"/>
    </source>
</evidence>
<comment type="similarity">
    <text evidence="1">Belongs to the universal ribosomal protein uL23 family.</text>
</comment>
<evidence type="ECO:0000256" key="1">
    <source>
        <dbReference type="ARBA" id="ARBA00006700"/>
    </source>
</evidence>
<gene>
    <name evidence="6" type="primary">rplW</name>
    <name evidence="6" type="ORF">CARN1_1631</name>
</gene>
<proteinExistence type="inferred from homology"/>
<accession>E6PDJ4</accession>
<dbReference type="NCBIfam" id="NF004363">
    <property type="entry name" value="PRK05738.2-4"/>
    <property type="match status" value="1"/>
</dbReference>
<keyword evidence="2" id="KW-0699">rRNA-binding</keyword>
<evidence type="ECO:0000256" key="2">
    <source>
        <dbReference type="ARBA" id="ARBA00022730"/>
    </source>
</evidence>
<sequence>MDARDIILSPRITEKSMANSIGHQYTFVVHPSATKTQIRLAVEEIFSVNVEKINTINVRGKSRSSARRGIRTEGKQSDFKKAVVTLKAGQKIELGGINYFEQ</sequence>
<keyword evidence="4 6" id="KW-0689">Ribosomal protein</keyword>
<protein>
    <submittedName>
        <fullName evidence="6">50S ribosomal protein L23</fullName>
    </submittedName>
</protein>
<dbReference type="FunFam" id="3.30.70.330:FF:000001">
    <property type="entry name" value="50S ribosomal protein L23"/>
    <property type="match status" value="1"/>
</dbReference>
<dbReference type="InterPro" id="IPR013025">
    <property type="entry name" value="Ribosomal_uL23-like"/>
</dbReference>
<dbReference type="InterPro" id="IPR012678">
    <property type="entry name" value="Ribosomal_uL23/eL15/eS24_sf"/>
</dbReference>
<comment type="caution">
    <text evidence="6">The sequence shown here is derived from an EMBL/GenBank/DDBJ whole genome shotgun (WGS) entry which is preliminary data.</text>
</comment>
<dbReference type="Gene3D" id="3.30.70.330">
    <property type="match status" value="1"/>
</dbReference>
<evidence type="ECO:0000313" key="6">
    <source>
        <dbReference type="EMBL" id="CBH74529.1"/>
    </source>
</evidence>
<dbReference type="EMBL" id="CABL01000002">
    <property type="protein sequence ID" value="CBH74529.1"/>
    <property type="molecule type" value="Genomic_DNA"/>
</dbReference>
<evidence type="ECO:0000256" key="5">
    <source>
        <dbReference type="ARBA" id="ARBA00023274"/>
    </source>
</evidence>
<keyword evidence="3" id="KW-0694">RNA-binding</keyword>
<dbReference type="GO" id="GO:0019843">
    <property type="term" value="F:rRNA binding"/>
    <property type="evidence" value="ECO:0007669"/>
    <property type="project" value="UniProtKB-KW"/>
</dbReference>
<dbReference type="InterPro" id="IPR012677">
    <property type="entry name" value="Nucleotide-bd_a/b_plait_sf"/>
</dbReference>
<dbReference type="HAMAP" id="MF_01369_B">
    <property type="entry name" value="Ribosomal_uL23_B"/>
    <property type="match status" value="1"/>
</dbReference>
<dbReference type="GO" id="GO:0005840">
    <property type="term" value="C:ribosome"/>
    <property type="evidence" value="ECO:0007669"/>
    <property type="project" value="UniProtKB-KW"/>
</dbReference>
<keyword evidence="5" id="KW-0687">Ribonucleoprotein</keyword>
<dbReference type="AlphaFoldDB" id="E6PDJ4"/>
<dbReference type="Pfam" id="PF00276">
    <property type="entry name" value="Ribosomal_L23"/>
    <property type="match status" value="1"/>
</dbReference>
<dbReference type="GO" id="GO:0006412">
    <property type="term" value="P:translation"/>
    <property type="evidence" value="ECO:0007669"/>
    <property type="project" value="InterPro"/>
</dbReference>
<organism evidence="6">
    <name type="scientific">mine drainage metagenome</name>
    <dbReference type="NCBI Taxonomy" id="410659"/>
    <lineage>
        <taxon>unclassified sequences</taxon>
        <taxon>metagenomes</taxon>
        <taxon>ecological metagenomes</taxon>
    </lineage>
</organism>
<reference evidence="6" key="1">
    <citation type="submission" date="2009-10" db="EMBL/GenBank/DDBJ databases">
        <title>Diversity of trophic interactions inside an arsenic-rich microbial ecosystem.</title>
        <authorList>
            <person name="Bertin P.N."/>
            <person name="Heinrich-Salmeron A."/>
            <person name="Pelletier E."/>
            <person name="Goulhen-Chollet F."/>
            <person name="Arsene-Ploetze F."/>
            <person name="Gallien S."/>
            <person name="Calteau A."/>
            <person name="Vallenet D."/>
            <person name="Casiot C."/>
            <person name="Chane-Woon-Ming B."/>
            <person name="Giloteaux L."/>
            <person name="Barakat M."/>
            <person name="Bonnefoy V."/>
            <person name="Bruneel O."/>
            <person name="Chandler M."/>
            <person name="Cleiss J."/>
            <person name="Duran R."/>
            <person name="Elbaz-Poulichet F."/>
            <person name="Fonknechten N."/>
            <person name="Lauga B."/>
            <person name="Mornico D."/>
            <person name="Ortet P."/>
            <person name="Schaeffer C."/>
            <person name="Siguier P."/>
            <person name="Alexander Thil Smith A."/>
            <person name="Van Dorsselaer A."/>
            <person name="Weissenbach J."/>
            <person name="Medigue C."/>
            <person name="Le Paslier D."/>
        </authorList>
    </citation>
    <scope>NUCLEOTIDE SEQUENCE</scope>
</reference>
<dbReference type="SUPFAM" id="SSF54189">
    <property type="entry name" value="Ribosomal proteins S24e, L23 and L15e"/>
    <property type="match status" value="1"/>
</dbReference>
<evidence type="ECO:0000256" key="4">
    <source>
        <dbReference type="ARBA" id="ARBA00022980"/>
    </source>
</evidence>
<dbReference type="GO" id="GO:0003735">
    <property type="term" value="F:structural constituent of ribosome"/>
    <property type="evidence" value="ECO:0007669"/>
    <property type="project" value="InterPro"/>
</dbReference>
<dbReference type="PANTHER" id="PTHR11620">
    <property type="entry name" value="60S RIBOSOMAL PROTEIN L23A"/>
    <property type="match status" value="1"/>
</dbReference>
<name>E6PDJ4_9ZZZZ</name>